<dbReference type="Proteomes" id="UP000199128">
    <property type="component" value="Unassembled WGS sequence"/>
</dbReference>
<name>A0A1H9N0H4_9ACTN</name>
<dbReference type="RefSeq" id="WP_078686308.1">
    <property type="nucleotide sequence ID" value="NZ_FNWT01000001.1"/>
</dbReference>
<dbReference type="Proteomes" id="UP000199135">
    <property type="component" value="Unassembled WGS sequence"/>
</dbReference>
<evidence type="ECO:0000313" key="4">
    <source>
        <dbReference type="Proteomes" id="UP000199128"/>
    </source>
</evidence>
<evidence type="ECO:0000313" key="2">
    <source>
        <dbReference type="EMBL" id="SEH36460.1"/>
    </source>
</evidence>
<dbReference type="PANTHER" id="PTHR40078:SF1">
    <property type="entry name" value="INTEGRAL MEMBRANE PROTEIN"/>
    <property type="match status" value="1"/>
</dbReference>
<feature type="transmembrane region" description="Helical" evidence="1">
    <location>
        <begin position="110"/>
        <end position="130"/>
    </location>
</feature>
<dbReference type="EMBL" id="FNWT01000001">
    <property type="protein sequence ID" value="SEH36460.1"/>
    <property type="molecule type" value="Genomic_DNA"/>
</dbReference>
<protein>
    <recommendedName>
        <fullName evidence="6">YitT family protein</fullName>
    </recommendedName>
</protein>
<reference evidence="3" key="2">
    <citation type="submission" date="2016-10" db="EMBL/GenBank/DDBJ databases">
        <authorList>
            <person name="de Groot N.N."/>
        </authorList>
    </citation>
    <scope>NUCLEOTIDE SEQUENCE [LARGE SCALE GENOMIC DNA]</scope>
    <source>
        <strain evidence="3">KHGC19</strain>
    </source>
</reference>
<feature type="transmembrane region" description="Helical" evidence="1">
    <location>
        <begin position="84"/>
        <end position="104"/>
    </location>
</feature>
<accession>A0A1H9N0H4</accession>
<dbReference type="EMBL" id="FOGP01000001">
    <property type="protein sequence ID" value="SER29165.1"/>
    <property type="molecule type" value="Genomic_DNA"/>
</dbReference>
<evidence type="ECO:0000256" key="1">
    <source>
        <dbReference type="SAM" id="Phobius"/>
    </source>
</evidence>
<reference evidence="4 5" key="1">
    <citation type="submission" date="2016-10" db="EMBL/GenBank/DDBJ databases">
        <authorList>
            <person name="Varghese N."/>
            <person name="Submissions S."/>
        </authorList>
    </citation>
    <scope>NUCLEOTIDE SEQUENCE [LARGE SCALE GENOMIC DNA]</scope>
    <source>
        <strain evidence="4">KHGC19</strain>
        <strain evidence="2 5">WCP15</strain>
    </source>
</reference>
<keyword evidence="1" id="KW-1133">Transmembrane helix</keyword>
<evidence type="ECO:0000313" key="5">
    <source>
        <dbReference type="Proteomes" id="UP000199135"/>
    </source>
</evidence>
<gene>
    <name evidence="3" type="ORF">SAMN05216446_0067</name>
    <name evidence="2" type="ORF">SAMN05216447_10167</name>
</gene>
<dbReference type="AlphaFoldDB" id="A0A1H9N0H4"/>
<dbReference type="PANTHER" id="PTHR40078">
    <property type="entry name" value="INTEGRAL MEMBRANE PROTEIN-RELATED"/>
    <property type="match status" value="1"/>
</dbReference>
<organism evidence="3 4">
    <name type="scientific">Parafannyhessea umbonata</name>
    <dbReference type="NCBI Taxonomy" id="604330"/>
    <lineage>
        <taxon>Bacteria</taxon>
        <taxon>Bacillati</taxon>
        <taxon>Actinomycetota</taxon>
        <taxon>Coriobacteriia</taxon>
        <taxon>Coriobacteriales</taxon>
        <taxon>Atopobiaceae</taxon>
        <taxon>Parafannyhessea</taxon>
    </lineage>
</organism>
<proteinExistence type="predicted"/>
<evidence type="ECO:0008006" key="6">
    <source>
        <dbReference type="Google" id="ProtNLM"/>
    </source>
</evidence>
<evidence type="ECO:0000313" key="3">
    <source>
        <dbReference type="EMBL" id="SER29165.1"/>
    </source>
</evidence>
<feature type="transmembrane region" description="Helical" evidence="1">
    <location>
        <begin position="51"/>
        <end position="72"/>
    </location>
</feature>
<dbReference type="InterPro" id="IPR038750">
    <property type="entry name" value="YczE/YyaS-like"/>
</dbReference>
<sequence>MSIAERVKRYVIMVSGLFFIALGVAFSTKAGLGTSPLSAIPYTLSTLLPQASYGAYVGGFNALLALAQVLILRSKCNWFDIAQQLVLCAIFGSFVDAAMLIISWLSPSVYPLQVVILALAIASQAFGSYLQLISHVGLMAADGLCRVLTQVTHSDFGRIRVITDSSMAATALAMNLVAFHRLLCIREGTIVMAALTGTMVHLFSKWLTRFEHVLIPQNFASADDEHPILGNEG</sequence>
<keyword evidence="1" id="KW-0472">Membrane</keyword>
<keyword evidence="1" id="KW-0812">Transmembrane</keyword>
<dbReference type="Pfam" id="PF19700">
    <property type="entry name" value="DUF6198"/>
    <property type="match status" value="1"/>
</dbReference>
<keyword evidence="5" id="KW-1185">Reference proteome</keyword>